<comment type="caution">
    <text evidence="2">The sequence shown here is derived from an EMBL/GenBank/DDBJ whole genome shotgun (WGS) entry which is preliminary data.</text>
</comment>
<sequence length="169" mass="19843">MLSRERSLGHDVTQGENVDFQLVKSKRTERYCVRGLSRKVNLEVLTQVLRKKGLLVKYIESFPVRANPEKALVKICLVNDENSHRIMEDDFWPSYVTCERWRSREEIRGGLSKNRKLSRHGYVPRVQPMQRRPTSGQGCVHRRDNVPPRCDSRRRHYTDNCSGNKHVQV</sequence>
<evidence type="ECO:0000313" key="3">
    <source>
        <dbReference type="Proteomes" id="UP000828390"/>
    </source>
</evidence>
<accession>A0A9D4FL53</accession>
<reference evidence="2" key="1">
    <citation type="journal article" date="2019" name="bioRxiv">
        <title>The Genome of the Zebra Mussel, Dreissena polymorpha: A Resource for Invasive Species Research.</title>
        <authorList>
            <person name="McCartney M.A."/>
            <person name="Auch B."/>
            <person name="Kono T."/>
            <person name="Mallez S."/>
            <person name="Zhang Y."/>
            <person name="Obille A."/>
            <person name="Becker A."/>
            <person name="Abrahante J.E."/>
            <person name="Garbe J."/>
            <person name="Badalamenti J.P."/>
            <person name="Herman A."/>
            <person name="Mangelson H."/>
            <person name="Liachko I."/>
            <person name="Sullivan S."/>
            <person name="Sone E.D."/>
            <person name="Koren S."/>
            <person name="Silverstein K.A.T."/>
            <person name="Beckman K.B."/>
            <person name="Gohl D.M."/>
        </authorList>
    </citation>
    <scope>NUCLEOTIDE SEQUENCE</scope>
    <source>
        <strain evidence="2">Duluth1</strain>
        <tissue evidence="2">Whole animal</tissue>
    </source>
</reference>
<organism evidence="2 3">
    <name type="scientific">Dreissena polymorpha</name>
    <name type="common">Zebra mussel</name>
    <name type="synonym">Mytilus polymorpha</name>
    <dbReference type="NCBI Taxonomy" id="45954"/>
    <lineage>
        <taxon>Eukaryota</taxon>
        <taxon>Metazoa</taxon>
        <taxon>Spiralia</taxon>
        <taxon>Lophotrochozoa</taxon>
        <taxon>Mollusca</taxon>
        <taxon>Bivalvia</taxon>
        <taxon>Autobranchia</taxon>
        <taxon>Heteroconchia</taxon>
        <taxon>Euheterodonta</taxon>
        <taxon>Imparidentia</taxon>
        <taxon>Neoheterodontei</taxon>
        <taxon>Myida</taxon>
        <taxon>Dreissenoidea</taxon>
        <taxon>Dreissenidae</taxon>
        <taxon>Dreissena</taxon>
    </lineage>
</organism>
<name>A0A9D4FL53_DREPO</name>
<gene>
    <name evidence="2" type="ORF">DPMN_154501</name>
</gene>
<dbReference type="EMBL" id="JAIWYP010000007">
    <property type="protein sequence ID" value="KAH3800858.1"/>
    <property type="molecule type" value="Genomic_DNA"/>
</dbReference>
<feature type="region of interest" description="Disordered" evidence="1">
    <location>
        <begin position="128"/>
        <end position="153"/>
    </location>
</feature>
<dbReference type="Proteomes" id="UP000828390">
    <property type="component" value="Unassembled WGS sequence"/>
</dbReference>
<evidence type="ECO:0000313" key="2">
    <source>
        <dbReference type="EMBL" id="KAH3800858.1"/>
    </source>
</evidence>
<reference evidence="2" key="2">
    <citation type="submission" date="2020-11" db="EMBL/GenBank/DDBJ databases">
        <authorList>
            <person name="McCartney M.A."/>
            <person name="Auch B."/>
            <person name="Kono T."/>
            <person name="Mallez S."/>
            <person name="Becker A."/>
            <person name="Gohl D.M."/>
            <person name="Silverstein K.A.T."/>
            <person name="Koren S."/>
            <person name="Bechman K.B."/>
            <person name="Herman A."/>
            <person name="Abrahante J.E."/>
            <person name="Garbe J."/>
        </authorList>
    </citation>
    <scope>NUCLEOTIDE SEQUENCE</scope>
    <source>
        <strain evidence="2">Duluth1</strain>
        <tissue evidence="2">Whole animal</tissue>
    </source>
</reference>
<keyword evidence="3" id="KW-1185">Reference proteome</keyword>
<proteinExistence type="predicted"/>
<evidence type="ECO:0000256" key="1">
    <source>
        <dbReference type="SAM" id="MobiDB-lite"/>
    </source>
</evidence>
<protein>
    <submittedName>
        <fullName evidence="2">Uncharacterized protein</fullName>
    </submittedName>
</protein>
<dbReference type="AlphaFoldDB" id="A0A9D4FL53"/>